<evidence type="ECO:0000313" key="1">
    <source>
        <dbReference type="EMBL" id="MBB6579404.1"/>
    </source>
</evidence>
<dbReference type="EMBL" id="JACHKZ010000028">
    <property type="protein sequence ID" value="MBB6579404.1"/>
    <property type="molecule type" value="Genomic_DNA"/>
</dbReference>
<sequence length="345" mass="38120">MLRWLISRFLPTPSADAAPHQAVPATQIEAPAVEPLVLASVIQDANGLPVFDWQAITHWIARLPDAADHASAWSTAERAWLDHMCVALGPDFRVREHGTALLLSNLEPVVAQATLNYVNKSLQRILHVLNGVAETPGWGHDLVIVFKDKESYYRYVAHYYPDGGEYAESSGMFIQKGCGHFVTMAADLQALEPIIVHELTHACVHHLPLPMWLNEGLAVNTEQRLSPAANPRPDLPKLHARHQSFWNAERIQSFWNGQSFFDVGPPNELSYDLARLLVAHLAADWNAFRDFVLQASHEDAGAQAANDGLDVALGALVCALLDREPSPDWEPAPARWQTVPGRGGF</sequence>
<organism evidence="1 2">
    <name type="scientific">Comamonas odontotermitis</name>
    <dbReference type="NCBI Taxonomy" id="379895"/>
    <lineage>
        <taxon>Bacteria</taxon>
        <taxon>Pseudomonadati</taxon>
        <taxon>Pseudomonadota</taxon>
        <taxon>Betaproteobacteria</taxon>
        <taxon>Burkholderiales</taxon>
        <taxon>Comamonadaceae</taxon>
        <taxon>Comamonas</taxon>
    </lineage>
</organism>
<keyword evidence="2" id="KW-1185">Reference proteome</keyword>
<evidence type="ECO:0000313" key="2">
    <source>
        <dbReference type="Proteomes" id="UP000562492"/>
    </source>
</evidence>
<gene>
    <name evidence="1" type="ORF">HNP33_003516</name>
</gene>
<protein>
    <recommendedName>
        <fullName evidence="3">DUF1570 domain-containing protein</fullName>
    </recommendedName>
</protein>
<dbReference type="RefSeq" id="WP_184710718.1">
    <property type="nucleotide sequence ID" value="NZ_JACHKZ010000028.1"/>
</dbReference>
<accession>A0ABR6RJQ4</accession>
<proteinExistence type="predicted"/>
<dbReference type="Proteomes" id="UP000562492">
    <property type="component" value="Unassembled WGS sequence"/>
</dbReference>
<name>A0ABR6RJQ4_9BURK</name>
<evidence type="ECO:0008006" key="3">
    <source>
        <dbReference type="Google" id="ProtNLM"/>
    </source>
</evidence>
<comment type="caution">
    <text evidence="1">The sequence shown here is derived from an EMBL/GenBank/DDBJ whole genome shotgun (WGS) entry which is preliminary data.</text>
</comment>
<reference evidence="1 2" key="1">
    <citation type="submission" date="2020-08" db="EMBL/GenBank/DDBJ databases">
        <title>Functional genomics of gut bacteria from endangered species of beetles.</title>
        <authorList>
            <person name="Carlos-Shanley C."/>
        </authorList>
    </citation>
    <scope>NUCLEOTIDE SEQUENCE [LARGE SCALE GENOMIC DNA]</scope>
    <source>
        <strain evidence="1 2">S00124</strain>
    </source>
</reference>